<comment type="subcellular location">
    <subcellularLocation>
        <location evidence="1 15">Cytoplasm</location>
    </subcellularLocation>
</comment>
<evidence type="ECO:0000256" key="16">
    <source>
        <dbReference type="PIRSR" id="PIRSR006337-3"/>
    </source>
</evidence>
<dbReference type="Pfam" id="PF11941">
    <property type="entry name" value="DUF3459"/>
    <property type="match status" value="1"/>
</dbReference>
<dbReference type="SUPFAM" id="SSF51445">
    <property type="entry name" value="(Trans)glycosidases"/>
    <property type="match status" value="1"/>
</dbReference>
<evidence type="ECO:0000256" key="5">
    <source>
        <dbReference type="ARBA" id="ARBA00015938"/>
    </source>
</evidence>
<keyword evidence="8" id="KW-0119">Carbohydrate metabolism</keyword>
<dbReference type="CDD" id="cd11325">
    <property type="entry name" value="AmyAc_GTHase"/>
    <property type="match status" value="1"/>
</dbReference>
<evidence type="ECO:0000313" key="18">
    <source>
        <dbReference type="EMBL" id="RUT35199.1"/>
    </source>
</evidence>
<dbReference type="SMART" id="SM00642">
    <property type="entry name" value="Aamy"/>
    <property type="match status" value="1"/>
</dbReference>
<dbReference type="PANTHER" id="PTHR43651:SF11">
    <property type="entry name" value="MALTO-OLIGOSYLTREHALOSE TREHALOHYDROLASE"/>
    <property type="match status" value="1"/>
</dbReference>
<dbReference type="InterPro" id="IPR044901">
    <property type="entry name" value="Trehalose_TreZ_E-set_sf"/>
</dbReference>
<evidence type="ECO:0000313" key="19">
    <source>
        <dbReference type="Proteomes" id="UP000281547"/>
    </source>
</evidence>
<reference evidence="18 19" key="1">
    <citation type="journal article" date="2016" name="Int. J. Syst. Evol. Microbiol.">
        <title>Arsenicitalea aurantiaca gen. nov., sp. nov., a new member of the family Hyphomicrobiaceae, isolated from high-arsenic sediment.</title>
        <authorList>
            <person name="Mu Y."/>
            <person name="Zhou L."/>
            <person name="Zeng X.C."/>
            <person name="Liu L."/>
            <person name="Pan Y."/>
            <person name="Chen X."/>
            <person name="Wang J."/>
            <person name="Li S."/>
            <person name="Li W.J."/>
            <person name="Wang Y."/>
        </authorList>
    </citation>
    <scope>NUCLEOTIDE SEQUENCE [LARGE SCALE GENOMIC DNA]</scope>
    <source>
        <strain evidence="18 19">42-50</strain>
    </source>
</reference>
<dbReference type="NCBIfam" id="TIGR02402">
    <property type="entry name" value="trehalose_TreZ"/>
    <property type="match status" value="1"/>
</dbReference>
<feature type="active site" description="Proton donor" evidence="15">
    <location>
        <position position="289"/>
    </location>
</feature>
<evidence type="ECO:0000256" key="14">
    <source>
        <dbReference type="PIRNR" id="PIRNR006337"/>
    </source>
</evidence>
<evidence type="ECO:0000256" key="10">
    <source>
        <dbReference type="ARBA" id="ARBA00032057"/>
    </source>
</evidence>
<organism evidence="18 19">
    <name type="scientific">Arsenicitalea aurantiaca</name>
    <dbReference type="NCBI Taxonomy" id="1783274"/>
    <lineage>
        <taxon>Bacteria</taxon>
        <taxon>Pseudomonadati</taxon>
        <taxon>Pseudomonadota</taxon>
        <taxon>Alphaproteobacteria</taxon>
        <taxon>Hyphomicrobiales</taxon>
        <taxon>Devosiaceae</taxon>
        <taxon>Arsenicitalea</taxon>
    </lineage>
</organism>
<dbReference type="InterPro" id="IPR013780">
    <property type="entry name" value="Glyco_hydro_b"/>
</dbReference>
<dbReference type="Gene3D" id="3.20.20.80">
    <property type="entry name" value="Glycosidases"/>
    <property type="match status" value="1"/>
</dbReference>
<feature type="domain" description="Glycosyl hydrolase family 13 catalytic" evidence="17">
    <location>
        <begin position="109"/>
        <end position="464"/>
    </location>
</feature>
<evidence type="ECO:0000256" key="11">
    <source>
        <dbReference type="ARBA" id="ARBA00033284"/>
    </source>
</evidence>
<dbReference type="InterPro" id="IPR017853">
    <property type="entry name" value="GH"/>
</dbReference>
<dbReference type="Pfam" id="PF00128">
    <property type="entry name" value="Alpha-amylase"/>
    <property type="match status" value="2"/>
</dbReference>
<dbReference type="InterPro" id="IPR006047">
    <property type="entry name" value="GH13_cat_dom"/>
</dbReference>
<evidence type="ECO:0000256" key="1">
    <source>
        <dbReference type="ARBA" id="ARBA00004496"/>
    </source>
</evidence>
<sequence>MWGAMMVGPERVRFRLWAPGENALKVRIEDVEHPMTRKADGWFEAIVDGVPTGARYLYVLDDGSSVPDPAARAQAGDVHGPSIVVDPHAYRWRATGWTARPWEETVHYELHIGTFTPEGTFEAAIEKLDHLADLGITTIEIMPVGQFEGRHGWGYDGVLIYAPHRPYGTPEAMKALIDAAHERGMNVVLDVIYNHFGPEGNYLSAYAPDFFHPERHTPWGNAIAYEKRPVREFFIENALYWLEEFRLDGLRLDAVDHIHDEASDPELLVEIGQRIRAAYPDRAIHLTTEDNRNVTHYHERGERGEVVLFSGEWNDDFHNVAHAIATGETEGYYVDFVENHWWQIARSLAEGFAYQGEPSRLRDGEPRGFPSGHLPPTAFVDFIQNHDQVGNRAFGERLIDLADRNMVETLLAMLLLSPHIPLLFMGEEWGETRPFAFFTDFKGELADAVREGRRREFASFAAFHGDAENLEHVPDPNAQGTFEASRLNWDCLDTEAGQRWMALTKRLIKLRHERIVPHLYAVGPNSGTVEQAEDGLVSVSWRLTGAVLHMVANLDDEPRRAKTVLAGEVVYATSDEVLKGLQERGDLPARTIVVTIGGEHQDLVTL</sequence>
<dbReference type="PANTHER" id="PTHR43651">
    <property type="entry name" value="1,4-ALPHA-GLUCAN-BRANCHING ENZYME"/>
    <property type="match status" value="1"/>
</dbReference>
<dbReference type="Gene3D" id="2.60.40.1180">
    <property type="entry name" value="Golgi alpha-mannosidase II"/>
    <property type="match status" value="1"/>
</dbReference>
<feature type="active site" description="Nucleophile" evidence="15">
    <location>
        <position position="253"/>
    </location>
</feature>
<proteinExistence type="inferred from homology"/>
<keyword evidence="6" id="KW-0963">Cytoplasm</keyword>
<evidence type="ECO:0000256" key="8">
    <source>
        <dbReference type="ARBA" id="ARBA00023277"/>
    </source>
</evidence>
<dbReference type="InterPro" id="IPR014756">
    <property type="entry name" value="Ig_E-set"/>
</dbReference>
<evidence type="ECO:0000256" key="9">
    <source>
        <dbReference type="ARBA" id="ARBA00023295"/>
    </source>
</evidence>
<dbReference type="GO" id="GO:0033942">
    <property type="term" value="F:4-alpha-D-(1-&gt;4)-alpha-D-glucanotrehalose trehalohydrolase activity"/>
    <property type="evidence" value="ECO:0007669"/>
    <property type="project" value="UniProtKB-EC"/>
</dbReference>
<evidence type="ECO:0000256" key="2">
    <source>
        <dbReference type="ARBA" id="ARBA00005199"/>
    </source>
</evidence>
<comment type="catalytic activity">
    <reaction evidence="12 14">
        <text>hydrolysis of (1-&gt;4)-alpha-D-glucosidic linkage in 4-alpha-D-[(1-&gt;4)-alpha-D-glucanosyl]n trehalose to yield trehalose and (1-&gt;4)-alpha-D-glucan.</text>
        <dbReference type="EC" id="3.2.1.141"/>
    </reaction>
</comment>
<gene>
    <name evidence="18" type="primary">treZ</name>
    <name evidence="18" type="ORF">EMQ25_02455</name>
</gene>
<comment type="similarity">
    <text evidence="3 14">Belongs to the glycosyl hydrolase 13 family.</text>
</comment>
<comment type="caution">
    <text evidence="18">The sequence shown here is derived from an EMBL/GenBank/DDBJ whole genome shotgun (WGS) entry which is preliminary data.</text>
</comment>
<name>A0A433XM91_9HYPH</name>
<dbReference type="AlphaFoldDB" id="A0A433XM91"/>
<dbReference type="EC" id="3.2.1.141" evidence="4 13"/>
<dbReference type="Proteomes" id="UP000281547">
    <property type="component" value="Unassembled WGS sequence"/>
</dbReference>
<dbReference type="SUPFAM" id="SSF81296">
    <property type="entry name" value="E set domains"/>
    <property type="match status" value="1"/>
</dbReference>
<accession>A0A433XM91</accession>
<feature type="site" description="Transition state stabilizer" evidence="16">
    <location>
        <position position="387"/>
    </location>
</feature>
<keyword evidence="19" id="KW-1185">Reference proteome</keyword>
<evidence type="ECO:0000256" key="15">
    <source>
        <dbReference type="PIRSR" id="PIRSR006337-1"/>
    </source>
</evidence>
<dbReference type="Gene3D" id="1.10.10.760">
    <property type="entry name" value="E-set domains of sugar-utilizing enzymes"/>
    <property type="match status" value="1"/>
</dbReference>
<evidence type="ECO:0000256" key="13">
    <source>
        <dbReference type="NCBIfam" id="TIGR02402"/>
    </source>
</evidence>
<dbReference type="Gene3D" id="2.60.40.10">
    <property type="entry name" value="Immunoglobulins"/>
    <property type="match status" value="1"/>
</dbReference>
<dbReference type="UniPathway" id="UPA00299"/>
<dbReference type="OrthoDB" id="9800174at2"/>
<dbReference type="InterPro" id="IPR013783">
    <property type="entry name" value="Ig-like_fold"/>
</dbReference>
<dbReference type="InterPro" id="IPR012768">
    <property type="entry name" value="Trehalose_TreZ"/>
</dbReference>
<dbReference type="EMBL" id="RZNJ01000001">
    <property type="protein sequence ID" value="RUT35199.1"/>
    <property type="molecule type" value="Genomic_DNA"/>
</dbReference>
<dbReference type="PIRSF" id="PIRSF006337">
    <property type="entry name" value="Trehalose_TreZ"/>
    <property type="match status" value="1"/>
</dbReference>
<evidence type="ECO:0000256" key="4">
    <source>
        <dbReference type="ARBA" id="ARBA00012268"/>
    </source>
</evidence>
<comment type="pathway">
    <text evidence="2 14">Glycan biosynthesis; trehalose biosynthesis.</text>
</comment>
<dbReference type="CDD" id="cd02853">
    <property type="entry name" value="E_set_MTHase_like_N"/>
    <property type="match status" value="1"/>
</dbReference>
<evidence type="ECO:0000259" key="17">
    <source>
        <dbReference type="SMART" id="SM00642"/>
    </source>
</evidence>
<evidence type="ECO:0000256" key="7">
    <source>
        <dbReference type="ARBA" id="ARBA00022801"/>
    </source>
</evidence>
<evidence type="ECO:0000256" key="3">
    <source>
        <dbReference type="ARBA" id="ARBA00008061"/>
    </source>
</evidence>
<dbReference type="GO" id="GO:0005992">
    <property type="term" value="P:trehalose biosynthetic process"/>
    <property type="evidence" value="ECO:0007669"/>
    <property type="project" value="UniProtKB-UniRule"/>
</dbReference>
<evidence type="ECO:0000256" key="6">
    <source>
        <dbReference type="ARBA" id="ARBA00022490"/>
    </source>
</evidence>
<protein>
    <recommendedName>
        <fullName evidence="5 13">Malto-oligosyltrehalose trehalohydrolase</fullName>
        <shortName evidence="14">MTHase</shortName>
        <ecNumber evidence="4 13">3.2.1.141</ecNumber>
    </recommendedName>
    <alternativeName>
        <fullName evidence="11 14">4-alpha-D-((1-&gt;4)-alpha-D-glucano)trehalose trehalohydrolase</fullName>
    </alternativeName>
    <alternativeName>
        <fullName evidence="10 14">Maltooligosyl trehalose trehalohydrolase</fullName>
    </alternativeName>
</protein>
<evidence type="ECO:0000256" key="12">
    <source>
        <dbReference type="ARBA" id="ARBA00034013"/>
    </source>
</evidence>
<dbReference type="GO" id="GO:0005737">
    <property type="term" value="C:cytoplasm"/>
    <property type="evidence" value="ECO:0007669"/>
    <property type="project" value="UniProtKB-SubCell"/>
</dbReference>
<keyword evidence="7 14" id="KW-0378">Hydrolase</keyword>
<keyword evidence="9 14" id="KW-0326">Glycosidase</keyword>
<dbReference type="InterPro" id="IPR022567">
    <property type="entry name" value="DUF3459"/>
</dbReference>